<sequence length="189" mass="21246">MIRILNMKVVRIFAAIEVSAATYRQGHFLFHGQLFLWTYSQIGAPTVRQDNIFPPSICRENSGKKYASSSGGQLQASNLKFLPTRHLVASTCRVFWPVFDLRMFANNRPPERDIGLLTLVSTSILCGRLFPKKATWSLSWLVPSDKINNAGGTDVLFSSFRIPPPTSMPQIHADLQGSLICFTLYRILL</sequence>
<gene>
    <name evidence="1" type="ORF">ARMSODRAFT_1073100</name>
</gene>
<organism evidence="1 2">
    <name type="scientific">Armillaria solidipes</name>
    <dbReference type="NCBI Taxonomy" id="1076256"/>
    <lineage>
        <taxon>Eukaryota</taxon>
        <taxon>Fungi</taxon>
        <taxon>Dikarya</taxon>
        <taxon>Basidiomycota</taxon>
        <taxon>Agaricomycotina</taxon>
        <taxon>Agaricomycetes</taxon>
        <taxon>Agaricomycetidae</taxon>
        <taxon>Agaricales</taxon>
        <taxon>Marasmiineae</taxon>
        <taxon>Physalacriaceae</taxon>
        <taxon>Armillaria</taxon>
    </lineage>
</organism>
<proteinExistence type="predicted"/>
<keyword evidence="2" id="KW-1185">Reference proteome</keyword>
<evidence type="ECO:0000313" key="1">
    <source>
        <dbReference type="EMBL" id="PBK59349.1"/>
    </source>
</evidence>
<dbReference type="EMBL" id="KZ293506">
    <property type="protein sequence ID" value="PBK59349.1"/>
    <property type="molecule type" value="Genomic_DNA"/>
</dbReference>
<accession>A0A2H3AKA3</accession>
<dbReference type="Proteomes" id="UP000218334">
    <property type="component" value="Unassembled WGS sequence"/>
</dbReference>
<name>A0A2H3AKA3_9AGAR</name>
<evidence type="ECO:0000313" key="2">
    <source>
        <dbReference type="Proteomes" id="UP000218334"/>
    </source>
</evidence>
<reference evidence="2" key="1">
    <citation type="journal article" date="2017" name="Nat. Ecol. Evol.">
        <title>Genome expansion and lineage-specific genetic innovations in the forest pathogenic fungi Armillaria.</title>
        <authorList>
            <person name="Sipos G."/>
            <person name="Prasanna A.N."/>
            <person name="Walter M.C."/>
            <person name="O'Connor E."/>
            <person name="Balint B."/>
            <person name="Krizsan K."/>
            <person name="Kiss B."/>
            <person name="Hess J."/>
            <person name="Varga T."/>
            <person name="Slot J."/>
            <person name="Riley R."/>
            <person name="Boka B."/>
            <person name="Rigling D."/>
            <person name="Barry K."/>
            <person name="Lee J."/>
            <person name="Mihaltcheva S."/>
            <person name="LaButti K."/>
            <person name="Lipzen A."/>
            <person name="Waldron R."/>
            <person name="Moloney N.M."/>
            <person name="Sperisen C."/>
            <person name="Kredics L."/>
            <person name="Vagvoelgyi C."/>
            <person name="Patrignani A."/>
            <person name="Fitzpatrick D."/>
            <person name="Nagy I."/>
            <person name="Doyle S."/>
            <person name="Anderson J.B."/>
            <person name="Grigoriev I.V."/>
            <person name="Gueldener U."/>
            <person name="Muensterkoetter M."/>
            <person name="Nagy L.G."/>
        </authorList>
    </citation>
    <scope>NUCLEOTIDE SEQUENCE [LARGE SCALE GENOMIC DNA]</scope>
    <source>
        <strain evidence="2">28-4</strain>
    </source>
</reference>
<protein>
    <submittedName>
        <fullName evidence="1">Uncharacterized protein</fullName>
    </submittedName>
</protein>
<dbReference type="AlphaFoldDB" id="A0A2H3AKA3"/>